<proteinExistence type="predicted"/>
<evidence type="ECO:0000313" key="1">
    <source>
        <dbReference type="EMBL" id="KIM68275.1"/>
    </source>
</evidence>
<dbReference type="InParanoid" id="A0A0C3E661"/>
<dbReference type="AlphaFoldDB" id="A0A0C3E661"/>
<dbReference type="OrthoDB" id="5425486at2759"/>
<dbReference type="HOGENOM" id="CLU_1628061_0_0_1"/>
<dbReference type="Proteomes" id="UP000053989">
    <property type="component" value="Unassembled WGS sequence"/>
</dbReference>
<gene>
    <name evidence="1" type="ORF">SCLCIDRAFT_20656</name>
</gene>
<keyword evidence="2" id="KW-1185">Reference proteome</keyword>
<sequence>MTDIVVLDRLYPAYDSDWYRLLGSTEAPASSRKRLSPSQAILDACGTSDDVTNSVHYGHLAKAVSSLVGEEARSGVHYIGREVVNLPKQILLASGFSVEATTPKVVAGEVDTSVASRAEETTGDPVGFPTTILRVEDLILPVLKYWHYPTGTPCSPACHRQYQ</sequence>
<accession>A0A0C3E661</accession>
<name>A0A0C3E661_9AGAM</name>
<reference evidence="2" key="2">
    <citation type="submission" date="2015-01" db="EMBL/GenBank/DDBJ databases">
        <title>Evolutionary Origins and Diversification of the Mycorrhizal Mutualists.</title>
        <authorList>
            <consortium name="DOE Joint Genome Institute"/>
            <consortium name="Mycorrhizal Genomics Consortium"/>
            <person name="Kohler A."/>
            <person name="Kuo A."/>
            <person name="Nagy L.G."/>
            <person name="Floudas D."/>
            <person name="Copeland A."/>
            <person name="Barry K.W."/>
            <person name="Cichocki N."/>
            <person name="Veneault-Fourrey C."/>
            <person name="LaButti K."/>
            <person name="Lindquist E.A."/>
            <person name="Lipzen A."/>
            <person name="Lundell T."/>
            <person name="Morin E."/>
            <person name="Murat C."/>
            <person name="Riley R."/>
            <person name="Ohm R."/>
            <person name="Sun H."/>
            <person name="Tunlid A."/>
            <person name="Henrissat B."/>
            <person name="Grigoriev I.V."/>
            <person name="Hibbett D.S."/>
            <person name="Martin F."/>
        </authorList>
    </citation>
    <scope>NUCLEOTIDE SEQUENCE [LARGE SCALE GENOMIC DNA]</scope>
    <source>
        <strain evidence="2">Foug A</strain>
    </source>
</reference>
<dbReference type="EMBL" id="KN822010">
    <property type="protein sequence ID" value="KIM68275.1"/>
    <property type="molecule type" value="Genomic_DNA"/>
</dbReference>
<reference evidence="1 2" key="1">
    <citation type="submission" date="2014-04" db="EMBL/GenBank/DDBJ databases">
        <authorList>
            <consortium name="DOE Joint Genome Institute"/>
            <person name="Kuo A."/>
            <person name="Kohler A."/>
            <person name="Nagy L.G."/>
            <person name="Floudas D."/>
            <person name="Copeland A."/>
            <person name="Barry K.W."/>
            <person name="Cichocki N."/>
            <person name="Veneault-Fourrey C."/>
            <person name="LaButti K."/>
            <person name="Lindquist E.A."/>
            <person name="Lipzen A."/>
            <person name="Lundell T."/>
            <person name="Morin E."/>
            <person name="Murat C."/>
            <person name="Sun H."/>
            <person name="Tunlid A."/>
            <person name="Henrissat B."/>
            <person name="Grigoriev I.V."/>
            <person name="Hibbett D.S."/>
            <person name="Martin F."/>
            <person name="Nordberg H.P."/>
            <person name="Cantor M.N."/>
            <person name="Hua S.X."/>
        </authorList>
    </citation>
    <scope>NUCLEOTIDE SEQUENCE [LARGE SCALE GENOMIC DNA]</scope>
    <source>
        <strain evidence="1 2">Foug A</strain>
    </source>
</reference>
<evidence type="ECO:0000313" key="2">
    <source>
        <dbReference type="Proteomes" id="UP000053989"/>
    </source>
</evidence>
<organism evidence="1 2">
    <name type="scientific">Scleroderma citrinum Foug A</name>
    <dbReference type="NCBI Taxonomy" id="1036808"/>
    <lineage>
        <taxon>Eukaryota</taxon>
        <taxon>Fungi</taxon>
        <taxon>Dikarya</taxon>
        <taxon>Basidiomycota</taxon>
        <taxon>Agaricomycotina</taxon>
        <taxon>Agaricomycetes</taxon>
        <taxon>Agaricomycetidae</taxon>
        <taxon>Boletales</taxon>
        <taxon>Sclerodermatineae</taxon>
        <taxon>Sclerodermataceae</taxon>
        <taxon>Scleroderma</taxon>
    </lineage>
</organism>
<protein>
    <submittedName>
        <fullName evidence="1">Uncharacterized protein</fullName>
    </submittedName>
</protein>